<evidence type="ECO:0000313" key="4">
    <source>
        <dbReference type="Proteomes" id="UP000662939"/>
    </source>
</evidence>
<keyword evidence="4" id="KW-1185">Reference proteome</keyword>
<dbReference type="Proteomes" id="UP000662939">
    <property type="component" value="Chromosome"/>
</dbReference>
<dbReference type="AlphaFoldDB" id="A0A895XKA1"/>
<feature type="compositionally biased region" description="Acidic residues" evidence="1">
    <location>
        <begin position="41"/>
        <end position="53"/>
    </location>
</feature>
<accession>A0A895XKA1</accession>
<evidence type="ECO:0000256" key="2">
    <source>
        <dbReference type="SAM" id="SignalP"/>
    </source>
</evidence>
<feature type="compositionally biased region" description="Acidic residues" evidence="1">
    <location>
        <begin position="198"/>
        <end position="212"/>
    </location>
</feature>
<feature type="region of interest" description="Disordered" evidence="1">
    <location>
        <begin position="165"/>
        <end position="212"/>
    </location>
</feature>
<evidence type="ECO:0000256" key="1">
    <source>
        <dbReference type="SAM" id="MobiDB-lite"/>
    </source>
</evidence>
<organism evidence="3 4">
    <name type="scientific">Natronoglycomyces albus</name>
    <dbReference type="NCBI Taxonomy" id="2811108"/>
    <lineage>
        <taxon>Bacteria</taxon>
        <taxon>Bacillati</taxon>
        <taxon>Actinomycetota</taxon>
        <taxon>Actinomycetes</taxon>
        <taxon>Glycomycetales</taxon>
        <taxon>Glycomycetaceae</taxon>
        <taxon>Natronoglycomyces</taxon>
    </lineage>
</organism>
<proteinExistence type="predicted"/>
<sequence>MKLTRMTLMAAGAASALLLAACGTGDDAAPEDEATPTAEAPTEDDDSNEDAAPDDLTQGLPDELEVHDVYAHLIHMEDPIPDELVQTPESMMLQENSNADNMEWYIWGPDRAVAIGTVSGLWCMPECVDEPYEARITLCDVQDDVFTRFSVVGDFEVDDPTRQELDAPLYGLPDSGPYDPDNHFGCLELGEEGPISAEDSDTDAEDDTSTRT</sequence>
<feature type="chain" id="PRO_5039415495" description="Lipoprotein" evidence="2">
    <location>
        <begin position="21"/>
        <end position="212"/>
    </location>
</feature>
<dbReference type="EMBL" id="CP070496">
    <property type="protein sequence ID" value="QSB05764.1"/>
    <property type="molecule type" value="Genomic_DNA"/>
</dbReference>
<dbReference type="KEGG" id="nav:JQS30_02200"/>
<protein>
    <recommendedName>
        <fullName evidence="5">Lipoprotein</fullName>
    </recommendedName>
</protein>
<gene>
    <name evidence="3" type="ORF">JQS30_02200</name>
</gene>
<name>A0A895XKA1_9ACTN</name>
<keyword evidence="2" id="KW-0732">Signal</keyword>
<evidence type="ECO:0008006" key="5">
    <source>
        <dbReference type="Google" id="ProtNLM"/>
    </source>
</evidence>
<feature type="signal peptide" evidence="2">
    <location>
        <begin position="1"/>
        <end position="20"/>
    </location>
</feature>
<evidence type="ECO:0000313" key="3">
    <source>
        <dbReference type="EMBL" id="QSB05764.1"/>
    </source>
</evidence>
<dbReference type="RefSeq" id="WP_213171776.1">
    <property type="nucleotide sequence ID" value="NZ_CP070496.1"/>
</dbReference>
<reference evidence="3" key="1">
    <citation type="submission" date="2021-02" db="EMBL/GenBank/DDBJ databases">
        <title>Natronoglycomyces albus gen. nov., sp. nov, a haloalkaliphilic actinobacterium from a soda solonchak soil.</title>
        <authorList>
            <person name="Sorokin D.Y."/>
            <person name="Khijniak T.V."/>
            <person name="Zakharycheva A.P."/>
            <person name="Boueva O.V."/>
            <person name="Ariskina E.V."/>
            <person name="Hahnke R.L."/>
            <person name="Bunk B."/>
            <person name="Sproer C."/>
            <person name="Schumann P."/>
            <person name="Evtushenko L.I."/>
            <person name="Kublanov I.V."/>
        </authorList>
    </citation>
    <scope>NUCLEOTIDE SEQUENCE</scope>
    <source>
        <strain evidence="3">DSM 106290</strain>
    </source>
</reference>
<feature type="region of interest" description="Disordered" evidence="1">
    <location>
        <begin position="25"/>
        <end position="59"/>
    </location>
</feature>
<dbReference type="PROSITE" id="PS51257">
    <property type="entry name" value="PROKAR_LIPOPROTEIN"/>
    <property type="match status" value="1"/>
</dbReference>